<dbReference type="Pfam" id="PF14598">
    <property type="entry name" value="PAS_11"/>
    <property type="match status" value="1"/>
</dbReference>
<dbReference type="PROSITE" id="PS50888">
    <property type="entry name" value="BHLH"/>
    <property type="match status" value="1"/>
</dbReference>
<evidence type="ECO:0000256" key="4">
    <source>
        <dbReference type="ARBA" id="ARBA00023163"/>
    </source>
</evidence>
<dbReference type="EMBL" id="JI169314">
    <property type="protein sequence ID" value="ADY43801.1"/>
    <property type="molecule type" value="mRNA"/>
</dbReference>
<evidence type="ECO:0000313" key="9">
    <source>
        <dbReference type="EMBL" id="ADY43801.1"/>
    </source>
</evidence>
<sequence length="613" mass="68933">MSAAQAANSRSTRGASKQRRDQINIEIQKLRDLLPLSDSIKDRLFQLQVMSLACIFIRKQRYLPHILRARSVDASIGQSTVLPLRQIDACKALRGFLLMFTKSGKLLHISENASEYLGHSVEEIMCQGDSVYDLVDSRDHNAVQSELLSGPPSLSVPDAFPDDRVFICRMNLSRSAKRQLQYHKFVLVQGRYLHPAEYYQACMSLSSPSSLVQPVFAAYCQPLINPENAEMLSAGNTSMFRSLHLMDMKFLYLDEIGVYHLGYRNEDLEGDSWYRLLHPAHLHEVSFKHRLLCQEKEGSVICLLRLQSNNGAWLWLHTVLAVRGNFLHQPQDGRRVRHLIHATYQLLSDLEATTLQANSWIYSVRQSFPLNLPCKGDDLLSSFPCSEQPVTSILPSQMSPMIAVKNEQVVYEADEESELWKKIRIEIPGKRHTTNSFETSAFLTPDHSSPDSGTSLTTASNRLVLDEATKICLGDAICGPLPELRDDLDEFFRAVECPPLDDLNCMSKEVLPDCSEDEPPCTLSPSLPLSAMLNTPFESTTPHILRALNHRTKKYGAFRDACGSQLPSSAFKVKEEWFPESGTSPKSTETEGYAARAFLTEQRSSLVGSRTVH</sequence>
<reference evidence="9" key="1">
    <citation type="journal article" date="2011" name="Genome Res.">
        <title>Deep small RNA sequencing from the nematode Ascaris reveals conservation, functional diversification, and novel developmental profiles.</title>
        <authorList>
            <person name="Wang J."/>
            <person name="Czech B."/>
            <person name="Crunk A."/>
            <person name="Wallace A."/>
            <person name="Mitreva M."/>
            <person name="Hannon G.J."/>
            <person name="Davis R.E."/>
        </authorList>
    </citation>
    <scope>NUCLEOTIDE SEQUENCE</scope>
</reference>
<keyword evidence="4" id="KW-0804">Transcription</keyword>
<accession>F1L0Z7</accession>
<feature type="region of interest" description="Disordered" evidence="6">
    <location>
        <begin position="1"/>
        <end position="20"/>
    </location>
</feature>
<evidence type="ECO:0000259" key="7">
    <source>
        <dbReference type="PROSITE" id="PS50112"/>
    </source>
</evidence>
<dbReference type="CDD" id="cd00130">
    <property type="entry name" value="PAS"/>
    <property type="match status" value="2"/>
</dbReference>
<feature type="domain" description="PAS" evidence="7">
    <location>
        <begin position="97"/>
        <end position="147"/>
    </location>
</feature>
<keyword evidence="3" id="KW-0238">DNA-binding</keyword>
<feature type="domain" description="BHLH" evidence="8">
    <location>
        <begin position="7"/>
        <end position="60"/>
    </location>
</feature>
<feature type="compositionally biased region" description="Polar residues" evidence="6">
    <location>
        <begin position="1"/>
        <end position="15"/>
    </location>
</feature>
<dbReference type="SMART" id="SM00091">
    <property type="entry name" value="PAS"/>
    <property type="match status" value="2"/>
</dbReference>
<evidence type="ECO:0000256" key="3">
    <source>
        <dbReference type="ARBA" id="ARBA00023125"/>
    </source>
</evidence>
<dbReference type="Pfam" id="PF23183">
    <property type="entry name" value="bHLH_NPAS4"/>
    <property type="match status" value="1"/>
</dbReference>
<dbReference type="GO" id="GO:0000977">
    <property type="term" value="F:RNA polymerase II transcription regulatory region sequence-specific DNA binding"/>
    <property type="evidence" value="ECO:0007669"/>
    <property type="project" value="TreeGrafter"/>
</dbReference>
<dbReference type="PROSITE" id="PS50112">
    <property type="entry name" value="PAS"/>
    <property type="match status" value="1"/>
</dbReference>
<organism evidence="9">
    <name type="scientific">Ascaris suum</name>
    <name type="common">Pig roundworm</name>
    <name type="synonym">Ascaris lumbricoides</name>
    <dbReference type="NCBI Taxonomy" id="6253"/>
    <lineage>
        <taxon>Eukaryota</taxon>
        <taxon>Metazoa</taxon>
        <taxon>Ecdysozoa</taxon>
        <taxon>Nematoda</taxon>
        <taxon>Chromadorea</taxon>
        <taxon>Rhabditida</taxon>
        <taxon>Spirurina</taxon>
        <taxon>Ascaridomorpha</taxon>
        <taxon>Ascaridoidea</taxon>
        <taxon>Ascarididae</taxon>
        <taxon>Ascaris</taxon>
    </lineage>
</organism>
<evidence type="ECO:0000259" key="8">
    <source>
        <dbReference type="PROSITE" id="PS50888"/>
    </source>
</evidence>
<dbReference type="CDD" id="cd19697">
    <property type="entry name" value="bHLH-PAS_NPAS4_PASD10"/>
    <property type="match status" value="1"/>
</dbReference>
<evidence type="ECO:0000256" key="1">
    <source>
        <dbReference type="ARBA" id="ARBA00004123"/>
    </source>
</evidence>
<keyword evidence="5" id="KW-0539">Nucleus</keyword>
<protein>
    <submittedName>
        <fullName evidence="9">Neuronal PAS domain-containing protein 4</fullName>
    </submittedName>
</protein>
<dbReference type="AlphaFoldDB" id="F1L0Z7"/>
<keyword evidence="2" id="KW-0805">Transcription regulation</keyword>
<comment type="subcellular location">
    <subcellularLocation>
        <location evidence="1">Nucleus</location>
    </subcellularLocation>
</comment>
<dbReference type="InterPro" id="IPR000014">
    <property type="entry name" value="PAS"/>
</dbReference>
<dbReference type="GO" id="GO:0010557">
    <property type="term" value="P:positive regulation of macromolecule biosynthetic process"/>
    <property type="evidence" value="ECO:0007669"/>
    <property type="project" value="UniProtKB-ARBA"/>
</dbReference>
<dbReference type="Gene3D" id="3.30.450.20">
    <property type="entry name" value="PAS domain"/>
    <property type="match status" value="2"/>
</dbReference>
<evidence type="ECO:0000256" key="5">
    <source>
        <dbReference type="ARBA" id="ARBA00023242"/>
    </source>
</evidence>
<dbReference type="InterPro" id="IPR011598">
    <property type="entry name" value="bHLH_dom"/>
</dbReference>
<dbReference type="GO" id="GO:0005634">
    <property type="term" value="C:nucleus"/>
    <property type="evidence" value="ECO:0007669"/>
    <property type="project" value="UniProtKB-SubCell"/>
</dbReference>
<evidence type="ECO:0000256" key="2">
    <source>
        <dbReference type="ARBA" id="ARBA00023015"/>
    </source>
</evidence>
<dbReference type="GO" id="GO:0046983">
    <property type="term" value="F:protein dimerization activity"/>
    <property type="evidence" value="ECO:0007669"/>
    <property type="project" value="InterPro"/>
</dbReference>
<evidence type="ECO:0000256" key="6">
    <source>
        <dbReference type="SAM" id="MobiDB-lite"/>
    </source>
</evidence>
<dbReference type="InterPro" id="IPR035965">
    <property type="entry name" value="PAS-like_dom_sf"/>
</dbReference>
<dbReference type="GO" id="GO:0000981">
    <property type="term" value="F:DNA-binding transcription factor activity, RNA polymerase II-specific"/>
    <property type="evidence" value="ECO:0007669"/>
    <property type="project" value="TreeGrafter"/>
</dbReference>
<dbReference type="InterPro" id="IPR056192">
    <property type="entry name" value="bHLH_NPAS4"/>
</dbReference>
<dbReference type="PANTHER" id="PTHR23043:SF39">
    <property type="entry name" value="DYSFUSION, ISOFORM D"/>
    <property type="match status" value="1"/>
</dbReference>
<name>F1L0Z7_ASCSU</name>
<proteinExistence type="evidence at transcript level"/>
<dbReference type="PANTHER" id="PTHR23043">
    <property type="entry name" value="HYPOXIA-INDUCIBLE FACTOR 1 ALPHA"/>
    <property type="match status" value="1"/>
</dbReference>
<dbReference type="SUPFAM" id="SSF55785">
    <property type="entry name" value="PYP-like sensor domain (PAS domain)"/>
    <property type="match status" value="2"/>
</dbReference>